<dbReference type="InterPro" id="IPR052155">
    <property type="entry name" value="Biofilm_reg_signaling"/>
</dbReference>
<dbReference type="NCBIfam" id="TIGR00254">
    <property type="entry name" value="GGDEF"/>
    <property type="match status" value="1"/>
</dbReference>
<feature type="transmembrane region" description="Helical" evidence="1">
    <location>
        <begin position="111"/>
        <end position="134"/>
    </location>
</feature>
<dbReference type="STRING" id="582402.Hbal_0281"/>
<keyword evidence="1" id="KW-0472">Membrane</keyword>
<evidence type="ECO:0000259" key="4">
    <source>
        <dbReference type="PROSITE" id="PS50924"/>
    </source>
</evidence>
<dbReference type="PANTHER" id="PTHR44757:SF2">
    <property type="entry name" value="BIOFILM ARCHITECTURE MAINTENANCE PROTEIN MBAA"/>
    <property type="match status" value="1"/>
</dbReference>
<organism evidence="5 6">
    <name type="scientific">Hirschia baltica (strain ATCC 49814 / DSM 5838 / IFAM 1418)</name>
    <dbReference type="NCBI Taxonomy" id="582402"/>
    <lineage>
        <taxon>Bacteria</taxon>
        <taxon>Pseudomonadati</taxon>
        <taxon>Pseudomonadota</taxon>
        <taxon>Alphaproteobacteria</taxon>
        <taxon>Hyphomonadales</taxon>
        <taxon>Hyphomonadaceae</taxon>
        <taxon>Hirschia</taxon>
    </lineage>
</organism>
<dbReference type="PANTHER" id="PTHR44757">
    <property type="entry name" value="DIGUANYLATE CYCLASE DGCP"/>
    <property type="match status" value="1"/>
</dbReference>
<keyword evidence="1" id="KW-0812">Transmembrane</keyword>
<dbReference type="PROSITE" id="PS50924">
    <property type="entry name" value="MHYT"/>
    <property type="match status" value="1"/>
</dbReference>
<reference evidence="6" key="1">
    <citation type="journal article" date="2011" name="J. Bacteriol.">
        <title>Genome sequences of eight morphologically diverse alphaproteobacteria.</title>
        <authorList>
            <consortium name="US DOE Joint Genome Institute"/>
            <person name="Brown P.J."/>
            <person name="Kysela D.T."/>
            <person name="Buechlein A."/>
            <person name="Hemmerich C."/>
            <person name="Brun Y.V."/>
        </authorList>
    </citation>
    <scope>NUCLEOTIDE SEQUENCE [LARGE SCALE GENOMIC DNA]</scope>
    <source>
        <strain evidence="6">ATCC 49814 / DSM 5838 / IFAM 1418</strain>
    </source>
</reference>
<dbReference type="Gene3D" id="3.30.70.270">
    <property type="match status" value="1"/>
</dbReference>
<dbReference type="eggNOG" id="COG5001">
    <property type="taxonomic scope" value="Bacteria"/>
</dbReference>
<dbReference type="SUPFAM" id="SSF55073">
    <property type="entry name" value="Nucleotide cyclase"/>
    <property type="match status" value="1"/>
</dbReference>
<protein>
    <submittedName>
        <fullName evidence="5">Diguanylate cyclase/phosphodiesterase with MHYT sensor</fullName>
    </submittedName>
</protein>
<dbReference type="CDD" id="cd01948">
    <property type="entry name" value="EAL"/>
    <property type="match status" value="1"/>
</dbReference>
<dbReference type="CDD" id="cd01949">
    <property type="entry name" value="GGDEF"/>
    <property type="match status" value="1"/>
</dbReference>
<feature type="transmembrane region" description="Helical" evidence="1">
    <location>
        <begin position="175"/>
        <end position="200"/>
    </location>
</feature>
<dbReference type="PROSITE" id="PS50883">
    <property type="entry name" value="EAL"/>
    <property type="match status" value="1"/>
</dbReference>
<name>C6XLS7_HIRBI</name>
<dbReference type="InterPro" id="IPR035919">
    <property type="entry name" value="EAL_sf"/>
</dbReference>
<feature type="transmembrane region" description="Helical" evidence="1">
    <location>
        <begin position="146"/>
        <end position="163"/>
    </location>
</feature>
<evidence type="ECO:0000313" key="6">
    <source>
        <dbReference type="Proteomes" id="UP000002745"/>
    </source>
</evidence>
<accession>C6XLS7</accession>
<dbReference type="Pfam" id="PF03707">
    <property type="entry name" value="MHYT"/>
    <property type="match status" value="2"/>
</dbReference>
<sequence length="700" mass="77531">MISVVSCIIFEHDLRLVLMAAIMCVVGAITVVNLFRRSCASVAHARIAWSILTSIATGASIWSTHFISMLAYQAEIPVRFDVILTMVSLLIPMTLMSPLIYLATKMRKQNVSIVIGGAIGLVVSSIHYLGMAAYRVDGVVEWNTTYVIASIIIPVVFCTATFGHFPKYKFMSKRLISIGAFTVAVVGLHFTAMTAINIIPFNLSDMPMSTDAFYGMAMATAAGGFLVLVTGLVSFVIDSSTREANSQEIERLVATDALTGLPNRRSFREHIENTLAGFETNPLSNFAVLYIDINGFKVVNDTLGYSVGDVVLKTFADRMSETLSSGEYIARLGKDEFAAVKVYNSANELEAFVQKVEDSIEIPIEVEEESIELDLAIGIACCPTDGHYADELTSNAELALRRAKSNASDSICYYDANMDDVVRHHREMVRNLRQAILKNELQLYYQMQANVQTGELKGFEALLRWTHPEKGPISPALFIPIAEENGLIIQLGDWVLKQACKEAALWEKPYKVAVNLSPMQLMQPNLPKRIHEILLDTGLSANRLEIELTETAIFEDRERSVHVLRQIKALGVNVALDDFGTGYSSLEVLRSFPFDKIKLDRFFMDEIETSSVAKAFLRSVLALGRNLSIPVLAEGVETENQLRILQEEGCDAIQGFLLHKPSREVPFEHNLDFADTHSVKSAAGPSDNLFSMVKLETRRG</sequence>
<dbReference type="GO" id="GO:0016020">
    <property type="term" value="C:membrane"/>
    <property type="evidence" value="ECO:0007669"/>
    <property type="project" value="UniProtKB-UniRule"/>
</dbReference>
<evidence type="ECO:0000313" key="5">
    <source>
        <dbReference type="EMBL" id="ACT57983.1"/>
    </source>
</evidence>
<dbReference type="InterPro" id="IPR001633">
    <property type="entry name" value="EAL_dom"/>
</dbReference>
<dbReference type="SUPFAM" id="SSF141868">
    <property type="entry name" value="EAL domain-like"/>
    <property type="match status" value="1"/>
</dbReference>
<dbReference type="EMBL" id="CP001678">
    <property type="protein sequence ID" value="ACT57983.1"/>
    <property type="molecule type" value="Genomic_DNA"/>
</dbReference>
<feature type="transmembrane region" description="Helical" evidence="1">
    <location>
        <begin position="82"/>
        <end position="104"/>
    </location>
</feature>
<feature type="transmembrane region" description="Helical" evidence="1">
    <location>
        <begin position="16"/>
        <end position="35"/>
    </location>
</feature>
<dbReference type="HOGENOM" id="CLU_000445_70_49_5"/>
<dbReference type="Gene3D" id="3.20.20.450">
    <property type="entry name" value="EAL domain"/>
    <property type="match status" value="1"/>
</dbReference>
<keyword evidence="1" id="KW-1133">Transmembrane helix</keyword>
<feature type="domain" description="MHYT" evidence="4">
    <location>
        <begin position="12"/>
        <end position="199"/>
    </location>
</feature>
<feature type="transmembrane region" description="Helical" evidence="1">
    <location>
        <begin position="47"/>
        <end position="70"/>
    </location>
</feature>
<proteinExistence type="predicted"/>
<dbReference type="PROSITE" id="PS50887">
    <property type="entry name" value="GGDEF"/>
    <property type="match status" value="1"/>
</dbReference>
<dbReference type="InterPro" id="IPR029787">
    <property type="entry name" value="Nucleotide_cyclase"/>
</dbReference>
<dbReference type="Proteomes" id="UP000002745">
    <property type="component" value="Chromosome"/>
</dbReference>
<dbReference type="InterPro" id="IPR005330">
    <property type="entry name" value="MHYT_dom"/>
</dbReference>
<feature type="domain" description="EAL" evidence="2">
    <location>
        <begin position="425"/>
        <end position="675"/>
    </location>
</feature>
<dbReference type="InterPro" id="IPR000160">
    <property type="entry name" value="GGDEF_dom"/>
</dbReference>
<dbReference type="SMART" id="SM00052">
    <property type="entry name" value="EAL"/>
    <property type="match status" value="1"/>
</dbReference>
<gene>
    <name evidence="5" type="ordered locus">Hbal_0281</name>
</gene>
<dbReference type="Pfam" id="PF00990">
    <property type="entry name" value="GGDEF"/>
    <property type="match status" value="1"/>
</dbReference>
<dbReference type="Pfam" id="PF00563">
    <property type="entry name" value="EAL"/>
    <property type="match status" value="1"/>
</dbReference>
<dbReference type="OrthoDB" id="7279500at2"/>
<keyword evidence="6" id="KW-1185">Reference proteome</keyword>
<dbReference type="KEGG" id="hba:Hbal_0281"/>
<dbReference type="AlphaFoldDB" id="C6XLS7"/>
<feature type="transmembrane region" description="Helical" evidence="1">
    <location>
        <begin position="212"/>
        <end position="237"/>
    </location>
</feature>
<dbReference type="InterPro" id="IPR043128">
    <property type="entry name" value="Rev_trsase/Diguanyl_cyclase"/>
</dbReference>
<dbReference type="SMART" id="SM00267">
    <property type="entry name" value="GGDEF"/>
    <property type="match status" value="1"/>
</dbReference>
<evidence type="ECO:0000256" key="1">
    <source>
        <dbReference type="PROSITE-ProRule" id="PRU00244"/>
    </source>
</evidence>
<dbReference type="eggNOG" id="COG3300">
    <property type="taxonomic scope" value="Bacteria"/>
</dbReference>
<evidence type="ECO:0000259" key="2">
    <source>
        <dbReference type="PROSITE" id="PS50883"/>
    </source>
</evidence>
<evidence type="ECO:0000259" key="3">
    <source>
        <dbReference type="PROSITE" id="PS50887"/>
    </source>
</evidence>
<feature type="domain" description="GGDEF" evidence="3">
    <location>
        <begin position="284"/>
        <end position="416"/>
    </location>
</feature>